<evidence type="ECO:0000313" key="3">
    <source>
        <dbReference type="Proteomes" id="UP000749559"/>
    </source>
</evidence>
<dbReference type="AlphaFoldDB" id="A0A8S4Q2L9"/>
<proteinExistence type="predicted"/>
<evidence type="ECO:0000313" key="2">
    <source>
        <dbReference type="EMBL" id="CAH1799890.1"/>
    </source>
</evidence>
<feature type="chain" id="PRO_5035787085" evidence="1">
    <location>
        <begin position="23"/>
        <end position="109"/>
    </location>
</feature>
<keyword evidence="1" id="KW-0732">Signal</keyword>
<dbReference type="EMBL" id="CAIIXF020000011">
    <property type="protein sequence ID" value="CAH1799890.1"/>
    <property type="molecule type" value="Genomic_DNA"/>
</dbReference>
<keyword evidence="3" id="KW-1185">Reference proteome</keyword>
<reference evidence="2" key="1">
    <citation type="submission" date="2022-03" db="EMBL/GenBank/DDBJ databases">
        <authorList>
            <person name="Martin C."/>
        </authorList>
    </citation>
    <scope>NUCLEOTIDE SEQUENCE</scope>
</reference>
<accession>A0A8S4Q2L9</accession>
<dbReference type="Proteomes" id="UP000749559">
    <property type="component" value="Unassembled WGS sequence"/>
</dbReference>
<comment type="caution">
    <text evidence="2">The sequence shown here is derived from an EMBL/GenBank/DDBJ whole genome shotgun (WGS) entry which is preliminary data.</text>
</comment>
<evidence type="ECO:0000256" key="1">
    <source>
        <dbReference type="SAM" id="SignalP"/>
    </source>
</evidence>
<protein>
    <submittedName>
        <fullName evidence="2">Uncharacterized protein</fullName>
    </submittedName>
</protein>
<sequence length="109" mass="12678">MNLKMMLATVLLMAVCLGGSGAGDIGREKRHEFEYVKGFWSNCRIIKGPPQWVQGKTLQYLDRHYVACGSDEFLVSWKMQRLNPNVYDYQSMVYKCCKIVCKVPMYHHH</sequence>
<gene>
    <name evidence="2" type="ORF">OFUS_LOCUS23851</name>
</gene>
<organism evidence="2 3">
    <name type="scientific">Owenia fusiformis</name>
    <name type="common">Polychaete worm</name>
    <dbReference type="NCBI Taxonomy" id="6347"/>
    <lineage>
        <taxon>Eukaryota</taxon>
        <taxon>Metazoa</taxon>
        <taxon>Spiralia</taxon>
        <taxon>Lophotrochozoa</taxon>
        <taxon>Annelida</taxon>
        <taxon>Polychaeta</taxon>
        <taxon>Sedentaria</taxon>
        <taxon>Canalipalpata</taxon>
        <taxon>Sabellida</taxon>
        <taxon>Oweniida</taxon>
        <taxon>Oweniidae</taxon>
        <taxon>Owenia</taxon>
    </lineage>
</organism>
<feature type="signal peptide" evidence="1">
    <location>
        <begin position="1"/>
        <end position="22"/>
    </location>
</feature>
<name>A0A8S4Q2L9_OWEFU</name>